<proteinExistence type="predicted"/>
<feature type="transmembrane region" description="Helical" evidence="1">
    <location>
        <begin position="42"/>
        <end position="61"/>
    </location>
</feature>
<feature type="transmembrane region" description="Helical" evidence="1">
    <location>
        <begin position="90"/>
        <end position="110"/>
    </location>
</feature>
<dbReference type="EMBL" id="JAANBB010000015">
    <property type="protein sequence ID" value="KAF7556045.1"/>
    <property type="molecule type" value="Genomic_DNA"/>
</dbReference>
<keyword evidence="3" id="KW-1185">Reference proteome</keyword>
<sequence length="116" mass="12535">MPSPTAITIYIFGASAFNHGVGNLVSQQKALAAKQLPDSALPALNGFSVAIIGIGIYYMLAAYQENRAFFAMTLARFISARIFWAQGPAWRVIATWEALSAVITAIALVWDISREA</sequence>
<keyword evidence="1" id="KW-1133">Transmembrane helix</keyword>
<dbReference type="OrthoDB" id="10042947at2759"/>
<reference evidence="2" key="1">
    <citation type="submission" date="2020-03" db="EMBL/GenBank/DDBJ databases">
        <title>Draft Genome Sequence of Cylindrodendrum hubeiense.</title>
        <authorList>
            <person name="Buettner E."/>
            <person name="Kellner H."/>
        </authorList>
    </citation>
    <scope>NUCLEOTIDE SEQUENCE</scope>
    <source>
        <strain evidence="2">IHI 201604</strain>
    </source>
</reference>
<protein>
    <submittedName>
        <fullName evidence="2">Uncharacterized protein</fullName>
    </submittedName>
</protein>
<dbReference type="AlphaFoldDB" id="A0A9P5LJW0"/>
<name>A0A9P5LJW0_9HYPO</name>
<accession>A0A9P5LJW0</accession>
<comment type="caution">
    <text evidence="2">The sequence shown here is derived from an EMBL/GenBank/DDBJ whole genome shotgun (WGS) entry which is preliminary data.</text>
</comment>
<dbReference type="Proteomes" id="UP000722485">
    <property type="component" value="Unassembled WGS sequence"/>
</dbReference>
<keyword evidence="1" id="KW-0472">Membrane</keyword>
<evidence type="ECO:0000313" key="3">
    <source>
        <dbReference type="Proteomes" id="UP000722485"/>
    </source>
</evidence>
<evidence type="ECO:0000313" key="2">
    <source>
        <dbReference type="EMBL" id="KAF7556045.1"/>
    </source>
</evidence>
<organism evidence="2 3">
    <name type="scientific">Cylindrodendrum hubeiense</name>
    <dbReference type="NCBI Taxonomy" id="595255"/>
    <lineage>
        <taxon>Eukaryota</taxon>
        <taxon>Fungi</taxon>
        <taxon>Dikarya</taxon>
        <taxon>Ascomycota</taxon>
        <taxon>Pezizomycotina</taxon>
        <taxon>Sordariomycetes</taxon>
        <taxon>Hypocreomycetidae</taxon>
        <taxon>Hypocreales</taxon>
        <taxon>Nectriaceae</taxon>
        <taxon>Cylindrodendrum</taxon>
    </lineage>
</organism>
<keyword evidence="1" id="KW-0812">Transmembrane</keyword>
<gene>
    <name evidence="2" type="ORF">G7Z17_g1720</name>
</gene>
<evidence type="ECO:0000256" key="1">
    <source>
        <dbReference type="SAM" id="Phobius"/>
    </source>
</evidence>